<dbReference type="EMBL" id="JAAKGT010000005">
    <property type="protein sequence ID" value="NGM50643.1"/>
    <property type="molecule type" value="Genomic_DNA"/>
</dbReference>
<feature type="transmembrane region" description="Helical" evidence="1">
    <location>
        <begin position="12"/>
        <end position="32"/>
    </location>
</feature>
<dbReference type="RefSeq" id="WP_165259366.1">
    <property type="nucleotide sequence ID" value="NZ_JAAKGT010000005.1"/>
</dbReference>
<protein>
    <submittedName>
        <fullName evidence="2">Uncharacterized protein</fullName>
    </submittedName>
</protein>
<feature type="transmembrane region" description="Helical" evidence="1">
    <location>
        <begin position="52"/>
        <end position="75"/>
    </location>
</feature>
<dbReference type="AlphaFoldDB" id="A0A6G4QYT0"/>
<keyword evidence="1" id="KW-1133">Transmembrane helix</keyword>
<sequence length="152" mass="16558">MHRASERTTMPRVIAGALFSHLAPSLILGTVYDLFVPRLPHSGAEAESYVLAAPMMGLLLGWPYLAAGLAAWALLAQIERHYPWAAALVGTAVGASVAWFSFRDGLFFQIQGAWPLCTGVGLLTGLGVWWIAYGRQWMLKPVAEPPRSRLVL</sequence>
<reference evidence="2" key="1">
    <citation type="submission" date="2020-02" db="EMBL/GenBank/DDBJ databases">
        <authorList>
            <person name="Gao J."/>
            <person name="Sun J."/>
        </authorList>
    </citation>
    <scope>NUCLEOTIDE SEQUENCE</scope>
    <source>
        <strain evidence="2">602-2</strain>
    </source>
</reference>
<feature type="transmembrane region" description="Helical" evidence="1">
    <location>
        <begin position="113"/>
        <end position="132"/>
    </location>
</feature>
<accession>A0A6G4QYT0</accession>
<organism evidence="2">
    <name type="scientific">Caulobacter sp. 602-2</name>
    <dbReference type="NCBI Taxonomy" id="2710887"/>
    <lineage>
        <taxon>Bacteria</taxon>
        <taxon>Pseudomonadati</taxon>
        <taxon>Pseudomonadota</taxon>
        <taxon>Alphaproteobacteria</taxon>
        <taxon>Caulobacterales</taxon>
        <taxon>Caulobacteraceae</taxon>
        <taxon>Caulobacter</taxon>
    </lineage>
</organism>
<keyword evidence="1" id="KW-0812">Transmembrane</keyword>
<evidence type="ECO:0000313" key="2">
    <source>
        <dbReference type="EMBL" id="NGM50643.1"/>
    </source>
</evidence>
<feature type="transmembrane region" description="Helical" evidence="1">
    <location>
        <begin position="82"/>
        <end position="101"/>
    </location>
</feature>
<evidence type="ECO:0000256" key="1">
    <source>
        <dbReference type="SAM" id="Phobius"/>
    </source>
</evidence>
<comment type="caution">
    <text evidence="2">The sequence shown here is derived from an EMBL/GenBank/DDBJ whole genome shotgun (WGS) entry which is preliminary data.</text>
</comment>
<name>A0A6G4QYT0_9CAUL</name>
<keyword evidence="1" id="KW-0472">Membrane</keyword>
<proteinExistence type="predicted"/>
<gene>
    <name evidence="2" type="ORF">G5B46_13580</name>
</gene>